<dbReference type="EMBL" id="CM039427">
    <property type="protein sequence ID" value="KAI4354108.1"/>
    <property type="molecule type" value="Genomic_DNA"/>
</dbReference>
<reference evidence="1 2" key="1">
    <citation type="journal article" date="2022" name="DNA Res.">
        <title>Chromosomal-level genome assembly of the orchid tree Bauhinia variegata (Leguminosae; Cercidoideae) supports the allotetraploid origin hypothesis of Bauhinia.</title>
        <authorList>
            <person name="Zhong Y."/>
            <person name="Chen Y."/>
            <person name="Zheng D."/>
            <person name="Pang J."/>
            <person name="Liu Y."/>
            <person name="Luo S."/>
            <person name="Meng S."/>
            <person name="Qian L."/>
            <person name="Wei D."/>
            <person name="Dai S."/>
            <person name="Zhou R."/>
        </authorList>
    </citation>
    <scope>NUCLEOTIDE SEQUENCE [LARGE SCALE GENOMIC DNA]</scope>
    <source>
        <strain evidence="1">BV-YZ2020</strain>
    </source>
</reference>
<proteinExistence type="predicted"/>
<comment type="caution">
    <text evidence="1">The sequence shown here is derived from an EMBL/GenBank/DDBJ whole genome shotgun (WGS) entry which is preliminary data.</text>
</comment>
<evidence type="ECO:0000313" key="2">
    <source>
        <dbReference type="Proteomes" id="UP000828941"/>
    </source>
</evidence>
<protein>
    <submittedName>
        <fullName evidence="1">Uncharacterized protein</fullName>
    </submittedName>
</protein>
<accession>A0ACB9Q035</accession>
<name>A0ACB9Q035_BAUVA</name>
<keyword evidence="2" id="KW-1185">Reference proteome</keyword>
<dbReference type="Proteomes" id="UP000828941">
    <property type="component" value="Chromosome 2"/>
</dbReference>
<sequence length="185" mass="19988">MAESSDEEEYDNQDISPSTTSVHITALDGLVNVNSIFTFAIFVGFSLSSRGQKSLENPTDCTAGNDAPKDLLVYEVVAFSFFLFSSLVAQGLKIAITVINIKDVDNSRRAHMNLKLLKFGMLGCAVGTVMGCVFLVLSIVIVVEIRLGLLSCRGESAVSATTSMILLTSSALMGYVYAYRFAFIK</sequence>
<evidence type="ECO:0000313" key="1">
    <source>
        <dbReference type="EMBL" id="KAI4354108.1"/>
    </source>
</evidence>
<gene>
    <name evidence="1" type="ORF">L6164_003007</name>
</gene>
<organism evidence="1 2">
    <name type="scientific">Bauhinia variegata</name>
    <name type="common">Purple orchid tree</name>
    <name type="synonym">Phanera variegata</name>
    <dbReference type="NCBI Taxonomy" id="167791"/>
    <lineage>
        <taxon>Eukaryota</taxon>
        <taxon>Viridiplantae</taxon>
        <taxon>Streptophyta</taxon>
        <taxon>Embryophyta</taxon>
        <taxon>Tracheophyta</taxon>
        <taxon>Spermatophyta</taxon>
        <taxon>Magnoliopsida</taxon>
        <taxon>eudicotyledons</taxon>
        <taxon>Gunneridae</taxon>
        <taxon>Pentapetalae</taxon>
        <taxon>rosids</taxon>
        <taxon>fabids</taxon>
        <taxon>Fabales</taxon>
        <taxon>Fabaceae</taxon>
        <taxon>Cercidoideae</taxon>
        <taxon>Cercideae</taxon>
        <taxon>Bauhiniinae</taxon>
        <taxon>Bauhinia</taxon>
    </lineage>
</organism>